<keyword evidence="1" id="KW-0732">Signal</keyword>
<evidence type="ECO:0008006" key="4">
    <source>
        <dbReference type="Google" id="ProtNLM"/>
    </source>
</evidence>
<accession>A0ABT0F123</accession>
<proteinExistence type="predicted"/>
<dbReference type="Proteomes" id="UP001299876">
    <property type="component" value="Unassembled WGS sequence"/>
</dbReference>
<keyword evidence="3" id="KW-1185">Reference proteome</keyword>
<feature type="signal peptide" evidence="1">
    <location>
        <begin position="1"/>
        <end position="22"/>
    </location>
</feature>
<evidence type="ECO:0000313" key="3">
    <source>
        <dbReference type="Proteomes" id="UP001299876"/>
    </source>
</evidence>
<gene>
    <name evidence="2" type="ORF">L9059_16115</name>
</gene>
<dbReference type="RefSeq" id="WP_247292057.1">
    <property type="nucleotide sequence ID" value="NZ_JAKNRW010000012.1"/>
</dbReference>
<protein>
    <recommendedName>
        <fullName evidence="4">Valyl-tRNA synthetase</fullName>
    </recommendedName>
</protein>
<dbReference type="EMBL" id="JAKNRW010000012">
    <property type="protein sequence ID" value="MCK1791689.1"/>
    <property type="molecule type" value="Genomic_DNA"/>
</dbReference>
<feature type="chain" id="PRO_5045680410" description="Valyl-tRNA synthetase" evidence="1">
    <location>
        <begin position="23"/>
        <end position="109"/>
    </location>
</feature>
<reference evidence="2 3" key="1">
    <citation type="submission" date="2022-02" db="EMBL/GenBank/DDBJ databases">
        <title>Comparative genomics of the first Antarctic Pseudomonas spp. capable of biotransforming 2,4,6-Trinitrotoluene.</title>
        <authorList>
            <person name="Cabrera M.A."/>
            <person name="Marquez S.L."/>
            <person name="Perez-Donoso J.M."/>
        </authorList>
    </citation>
    <scope>NUCLEOTIDE SEQUENCE [LARGE SCALE GENOMIC DNA]</scope>
    <source>
        <strain evidence="2 3">TNT19</strain>
    </source>
</reference>
<sequence>MRILGYTMGAFLMAIAVLPAQAQDLNARQLEICKWGAGVAGNAQQSKLSGTTLYSTQNKLKKRKYSKSWMPKMALGITEQTYKSKSRLQPSVVKKTYYDGCIKHELVRK</sequence>
<comment type="caution">
    <text evidence="2">The sequence shown here is derived from an EMBL/GenBank/DDBJ whole genome shotgun (WGS) entry which is preliminary data.</text>
</comment>
<organism evidence="2 3">
    <name type="scientific">Pseudomonas violetae</name>
    <dbReference type="NCBI Taxonomy" id="2915813"/>
    <lineage>
        <taxon>Bacteria</taxon>
        <taxon>Pseudomonadati</taxon>
        <taxon>Pseudomonadota</taxon>
        <taxon>Gammaproteobacteria</taxon>
        <taxon>Pseudomonadales</taxon>
        <taxon>Pseudomonadaceae</taxon>
        <taxon>Pseudomonas</taxon>
    </lineage>
</organism>
<evidence type="ECO:0000313" key="2">
    <source>
        <dbReference type="EMBL" id="MCK1791689.1"/>
    </source>
</evidence>
<name>A0ABT0F123_9PSED</name>
<evidence type="ECO:0000256" key="1">
    <source>
        <dbReference type="SAM" id="SignalP"/>
    </source>
</evidence>